<organism evidence="7 8">
    <name type="scientific">Actinomadura verrucosospora</name>
    <dbReference type="NCBI Taxonomy" id="46165"/>
    <lineage>
        <taxon>Bacteria</taxon>
        <taxon>Bacillati</taxon>
        <taxon>Actinomycetota</taxon>
        <taxon>Actinomycetes</taxon>
        <taxon>Streptosporangiales</taxon>
        <taxon>Thermomonosporaceae</taxon>
        <taxon>Actinomadura</taxon>
    </lineage>
</organism>
<evidence type="ECO:0000256" key="3">
    <source>
        <dbReference type="ARBA" id="ARBA00022801"/>
    </source>
</evidence>
<evidence type="ECO:0000313" key="8">
    <source>
        <dbReference type="Proteomes" id="UP000501240"/>
    </source>
</evidence>
<dbReference type="GO" id="GO:0016787">
    <property type="term" value="F:hydrolase activity"/>
    <property type="evidence" value="ECO:0007669"/>
    <property type="project" value="UniProtKB-KW"/>
</dbReference>
<dbReference type="AlphaFoldDB" id="A0A7D3VQB1"/>
<dbReference type="EMBL" id="CP053892">
    <property type="protein sequence ID" value="QKG19553.1"/>
    <property type="molecule type" value="Genomic_DNA"/>
</dbReference>
<dbReference type="PANTHER" id="PTHR43248:SF29">
    <property type="entry name" value="TRIPEPTIDYL AMINOPEPTIDASE"/>
    <property type="match status" value="1"/>
</dbReference>
<comment type="similarity">
    <text evidence="1">Belongs to the peptidase S33 family.</text>
</comment>
<dbReference type="SUPFAM" id="SSF53474">
    <property type="entry name" value="alpha/beta-Hydrolases"/>
    <property type="match status" value="1"/>
</dbReference>
<dbReference type="Pfam" id="PF08386">
    <property type="entry name" value="Abhydrolase_4"/>
    <property type="match status" value="1"/>
</dbReference>
<accession>A0A7D3VQB1</accession>
<dbReference type="InterPro" id="IPR000073">
    <property type="entry name" value="AB_hydrolase_1"/>
</dbReference>
<keyword evidence="2 4" id="KW-0732">Signal</keyword>
<evidence type="ECO:0000256" key="1">
    <source>
        <dbReference type="ARBA" id="ARBA00010088"/>
    </source>
</evidence>
<protein>
    <submittedName>
        <fullName evidence="7">Hydrolase</fullName>
    </submittedName>
</protein>
<dbReference type="RefSeq" id="WP_173093617.1">
    <property type="nucleotide sequence ID" value="NZ_CP053892.1"/>
</dbReference>
<dbReference type="InterPro" id="IPR029058">
    <property type="entry name" value="AB_hydrolase_fold"/>
</dbReference>
<evidence type="ECO:0000259" key="5">
    <source>
        <dbReference type="Pfam" id="PF00561"/>
    </source>
</evidence>
<dbReference type="Pfam" id="PF00561">
    <property type="entry name" value="Abhydrolase_1"/>
    <property type="match status" value="1"/>
</dbReference>
<dbReference type="Proteomes" id="UP000501240">
    <property type="component" value="Chromosome"/>
</dbReference>
<feature type="domain" description="AB hydrolase-1" evidence="5">
    <location>
        <begin position="103"/>
        <end position="248"/>
    </location>
</feature>
<keyword evidence="8" id="KW-1185">Reference proteome</keyword>
<keyword evidence="3 7" id="KW-0378">Hydrolase</keyword>
<evidence type="ECO:0000256" key="4">
    <source>
        <dbReference type="SAM" id="SignalP"/>
    </source>
</evidence>
<dbReference type="InterPro" id="IPR013595">
    <property type="entry name" value="Pept_S33_TAP-like_C"/>
</dbReference>
<gene>
    <name evidence="7" type="ORF">ACTIVE_1189</name>
</gene>
<reference evidence="7 8" key="1">
    <citation type="submission" date="2020-05" db="EMBL/GenBank/DDBJ databases">
        <title>Actinomadura verrucosospora NRRL-B18236 (PFL_A860) Genome sequencing and assembly.</title>
        <authorList>
            <person name="Samborskyy M."/>
        </authorList>
    </citation>
    <scope>NUCLEOTIDE SEQUENCE [LARGE SCALE GENOMIC DNA]</scope>
    <source>
        <strain evidence="7 8">NRRL:B18236</strain>
    </source>
</reference>
<evidence type="ECO:0000313" key="7">
    <source>
        <dbReference type="EMBL" id="QKG19553.1"/>
    </source>
</evidence>
<feature type="domain" description="Peptidase S33 tripeptidyl aminopeptidase-like C-terminal" evidence="6">
    <location>
        <begin position="417"/>
        <end position="507"/>
    </location>
</feature>
<evidence type="ECO:0000256" key="2">
    <source>
        <dbReference type="ARBA" id="ARBA00022729"/>
    </source>
</evidence>
<sequence>MTPSRTLATAAAGLAAAATVAAPASATPGASPDGGLGRYYSQHLTWKKCTLGPDDEVGRSLDEAGARCADVTVPLDYARPDGRTIKIAISRLAASDRAHRIGAMVLNGGGPGPAIDMPPYMRGIMGEAGPRYDLIGMDPRSLGRSAPVDCGWPSATWIRSAGETRRSFQRSVRFARDLAARCARTNGAELPYVSTRNIARDMDVVRGALGERKISYNGASYGTYLGSVYATMFPGRLDRTVLDSSVDPATWGAGLLAGTEGANDRALAHWAGWAAARNAEYGLGGTRAEVLATVRGIVKAAARKPLEVGRYRVDDTVAPVVLFNGLDDDEDAARAVLAGSVRVLHKAAMDGSAEPTEDLDEALAFLTTGAESRYGSGQSAIICGDAAAPRDPEVYWHAVQENRKASPVFGPITRGINPCAFWAAPREPLTKVGGQVPALMVAATGDTRTIYPASEALHGLLRGSRMITLRDADVHAPYQRGYPNDCVTRQVNGYLLTGRLPARDLTCVPQG</sequence>
<evidence type="ECO:0000259" key="6">
    <source>
        <dbReference type="Pfam" id="PF08386"/>
    </source>
</evidence>
<proteinExistence type="inferred from homology"/>
<name>A0A7D3VQB1_ACTVE</name>
<dbReference type="Gene3D" id="3.40.50.1820">
    <property type="entry name" value="alpha/beta hydrolase"/>
    <property type="match status" value="1"/>
</dbReference>
<feature type="signal peptide" evidence="4">
    <location>
        <begin position="1"/>
        <end position="26"/>
    </location>
</feature>
<dbReference type="PANTHER" id="PTHR43248">
    <property type="entry name" value="2-SUCCINYL-6-HYDROXY-2,4-CYCLOHEXADIENE-1-CARBOXYLATE SYNTHASE"/>
    <property type="match status" value="1"/>
</dbReference>
<feature type="chain" id="PRO_5028918924" evidence="4">
    <location>
        <begin position="27"/>
        <end position="511"/>
    </location>
</feature>
<dbReference type="InterPro" id="IPR051601">
    <property type="entry name" value="Serine_prot/Carboxylest_S33"/>
</dbReference>